<comment type="catalytic activity">
    <reaction evidence="7 8 9">
        <text>L-cysteine + L-glutamate + ATP = gamma-L-glutamyl-L-cysteine + ADP + phosphate + H(+)</text>
        <dbReference type="Rhea" id="RHEA:13285"/>
        <dbReference type="ChEBI" id="CHEBI:15378"/>
        <dbReference type="ChEBI" id="CHEBI:29985"/>
        <dbReference type="ChEBI" id="CHEBI:30616"/>
        <dbReference type="ChEBI" id="CHEBI:35235"/>
        <dbReference type="ChEBI" id="CHEBI:43474"/>
        <dbReference type="ChEBI" id="CHEBI:58173"/>
        <dbReference type="ChEBI" id="CHEBI:456216"/>
        <dbReference type="EC" id="6.3.2.2"/>
    </reaction>
</comment>
<evidence type="ECO:0000256" key="2">
    <source>
        <dbReference type="ARBA" id="ARBA00008772"/>
    </source>
</evidence>
<evidence type="ECO:0000256" key="8">
    <source>
        <dbReference type="HAMAP-Rule" id="MF_00578"/>
    </source>
</evidence>
<dbReference type="Pfam" id="PF04262">
    <property type="entry name" value="Glu_cys_ligase"/>
    <property type="match status" value="1"/>
</dbReference>
<dbReference type="Gene3D" id="3.30.590.20">
    <property type="match status" value="1"/>
</dbReference>
<evidence type="ECO:0000256" key="3">
    <source>
        <dbReference type="ARBA" id="ARBA00022598"/>
    </source>
</evidence>
<dbReference type="PANTHER" id="PTHR38761">
    <property type="entry name" value="GLUTAMATE--CYSTEINE LIGASE"/>
    <property type="match status" value="1"/>
</dbReference>
<accession>A0A2P7U1G8</accession>
<keyword evidence="12" id="KW-1185">Reference proteome</keyword>
<protein>
    <recommendedName>
        <fullName evidence="8">Glutamate--cysteine ligase</fullName>
        <ecNumber evidence="8">6.3.2.2</ecNumber>
    </recommendedName>
    <alternativeName>
        <fullName evidence="8">Gamma-ECS</fullName>
        <shortName evidence="8">GCS</shortName>
    </alternativeName>
    <alternativeName>
        <fullName evidence="8">Gamma-glutamylcysteine synthetase</fullName>
    </alternativeName>
</protein>
<keyword evidence="3 8" id="KW-0436">Ligase</keyword>
<sequence>MNIKTLPLSGGNIGIERESLRTTTDGFLAGTRHPEALGNVYTHPNITIDYGEALLELVTDPHQSPKAVYRQLLELHQFSAQNIGEERMWAASMPCRLPDNPEHIEIGYFGQSNGAKLKRLYRIGLSYRYGRTMQMIAGVHFNYSPPEKLWAALAEQEGRKPTDTWRNERYMGMIRNIQRHSWLICHLFGTAPACDQSFQPAQNVLDRLHKQSFTWKNATTLRMSQLGYQNKIDFSVSFNHLNEYIRDLGAAVLTSAPVYEYLGLRGPAGHYRQISTNILQIANEYYSGARPKQVMKKGELPVSALSARGIAYVELRLLDNNPYDPAGISLEQIHFLESFMLWCLLKDSPAFTTADYNEANHNRLRTACLGLSEGFSLFKNGRSISAQDWANEILHEIMPIAESLDQSDHGDSYREAVQNQIRANSGETLRLPQRVQAEMAEQEFLPWATALTSQHLGTLKQPLPQDIQTKLKAQSKQSLQEFAEIEAKAADEIPFDDYLANYFNPLHECLAKLTV</sequence>
<dbReference type="OrthoDB" id="9803907at2"/>
<evidence type="ECO:0000256" key="1">
    <source>
        <dbReference type="ARBA" id="ARBA00005006"/>
    </source>
</evidence>
<dbReference type="NCBIfam" id="TIGR01434">
    <property type="entry name" value="glu_cys_ligase"/>
    <property type="match status" value="1"/>
</dbReference>
<keyword evidence="6 8" id="KW-0067">ATP-binding</keyword>
<dbReference type="GO" id="GO:0004357">
    <property type="term" value="F:glutamate-cysteine ligase activity"/>
    <property type="evidence" value="ECO:0007669"/>
    <property type="project" value="UniProtKB-UniRule"/>
</dbReference>
<dbReference type="InterPro" id="IPR014746">
    <property type="entry name" value="Gln_synth/guanido_kin_cat_dom"/>
</dbReference>
<evidence type="ECO:0000256" key="9">
    <source>
        <dbReference type="RuleBase" id="RU004391"/>
    </source>
</evidence>
<name>A0A2P7U1G8_9NEIS</name>
<dbReference type="SUPFAM" id="SSF55931">
    <property type="entry name" value="Glutamine synthetase/guanido kinase"/>
    <property type="match status" value="1"/>
</dbReference>
<organism evidence="11 12">
    <name type="scientific">Neisseria iguanae</name>
    <dbReference type="NCBI Taxonomy" id="90242"/>
    <lineage>
        <taxon>Bacteria</taxon>
        <taxon>Pseudomonadati</taxon>
        <taxon>Pseudomonadota</taxon>
        <taxon>Betaproteobacteria</taxon>
        <taxon>Neisseriales</taxon>
        <taxon>Neisseriaceae</taxon>
        <taxon>Neisseria</taxon>
    </lineage>
</organism>
<dbReference type="RefSeq" id="WP_106740836.1">
    <property type="nucleotide sequence ID" value="NZ_PXYY01000015.1"/>
</dbReference>
<keyword evidence="5 8" id="KW-0547">Nucleotide-binding</keyword>
<evidence type="ECO:0000256" key="7">
    <source>
        <dbReference type="ARBA" id="ARBA00048819"/>
    </source>
</evidence>
<dbReference type="EMBL" id="PXYY01000015">
    <property type="protein sequence ID" value="PSJ80809.1"/>
    <property type="molecule type" value="Genomic_DNA"/>
</dbReference>
<evidence type="ECO:0000313" key="11">
    <source>
        <dbReference type="EMBL" id="PSJ80809.1"/>
    </source>
</evidence>
<dbReference type="GO" id="GO:0005524">
    <property type="term" value="F:ATP binding"/>
    <property type="evidence" value="ECO:0007669"/>
    <property type="project" value="UniProtKB-KW"/>
</dbReference>
<feature type="domain" description="Glutamate--cysteine ligase" evidence="10">
    <location>
        <begin position="8"/>
        <end position="363"/>
    </location>
</feature>
<gene>
    <name evidence="8 11" type="primary">gshA</name>
    <name evidence="11" type="ORF">C7N83_04095</name>
</gene>
<dbReference type="EC" id="6.3.2.2" evidence="8"/>
<dbReference type="UniPathway" id="UPA00142">
    <property type="reaction ID" value="UER00209"/>
</dbReference>
<comment type="pathway">
    <text evidence="1 8 9">Sulfur metabolism; glutathione biosynthesis; glutathione from L-cysteine and L-glutamate: step 1/2.</text>
</comment>
<comment type="similarity">
    <text evidence="2 8">Belongs to the glutamate--cysteine ligase type 1 family. Type 1 subfamily.</text>
</comment>
<comment type="caution">
    <text evidence="11">The sequence shown here is derived from an EMBL/GenBank/DDBJ whole genome shotgun (WGS) entry which is preliminary data.</text>
</comment>
<dbReference type="InterPro" id="IPR007370">
    <property type="entry name" value="Glu_cys_ligase"/>
</dbReference>
<dbReference type="GO" id="GO:0006750">
    <property type="term" value="P:glutathione biosynthetic process"/>
    <property type="evidence" value="ECO:0007669"/>
    <property type="project" value="UniProtKB-UniRule"/>
</dbReference>
<dbReference type="GO" id="GO:0046872">
    <property type="term" value="F:metal ion binding"/>
    <property type="evidence" value="ECO:0007669"/>
    <property type="project" value="TreeGrafter"/>
</dbReference>
<keyword evidence="4 8" id="KW-0317">Glutathione biosynthesis</keyword>
<dbReference type="AlphaFoldDB" id="A0A2P7U1G8"/>
<evidence type="ECO:0000313" key="12">
    <source>
        <dbReference type="Proteomes" id="UP000241868"/>
    </source>
</evidence>
<dbReference type="PANTHER" id="PTHR38761:SF1">
    <property type="entry name" value="GLUTAMATE--CYSTEINE LIGASE"/>
    <property type="match status" value="1"/>
</dbReference>
<dbReference type="InterPro" id="IPR006334">
    <property type="entry name" value="Glut_cys_ligase"/>
</dbReference>
<reference evidence="11 12" key="1">
    <citation type="submission" date="2018-03" db="EMBL/GenBank/DDBJ databases">
        <title>Neisseria weixii sp. nov., isolated from the intestinal contents of Tibetan Plateau pika (Ochotona curzoniae) in Yushu, Qinghai Province, China.</title>
        <authorList>
            <person name="Gui Z."/>
        </authorList>
    </citation>
    <scope>NUCLEOTIDE SEQUENCE [LARGE SCALE GENOMIC DNA]</scope>
    <source>
        <strain evidence="11 12">ATCC 51483</strain>
    </source>
</reference>
<dbReference type="HAMAP" id="MF_00578">
    <property type="entry name" value="Glu_cys_ligase"/>
    <property type="match status" value="1"/>
</dbReference>
<evidence type="ECO:0000256" key="5">
    <source>
        <dbReference type="ARBA" id="ARBA00022741"/>
    </source>
</evidence>
<evidence type="ECO:0000259" key="10">
    <source>
        <dbReference type="Pfam" id="PF04262"/>
    </source>
</evidence>
<evidence type="ECO:0000256" key="6">
    <source>
        <dbReference type="ARBA" id="ARBA00022840"/>
    </source>
</evidence>
<dbReference type="GO" id="GO:0005829">
    <property type="term" value="C:cytosol"/>
    <property type="evidence" value="ECO:0007669"/>
    <property type="project" value="TreeGrafter"/>
</dbReference>
<dbReference type="Proteomes" id="UP000241868">
    <property type="component" value="Unassembled WGS sequence"/>
</dbReference>
<proteinExistence type="inferred from homology"/>
<evidence type="ECO:0000256" key="4">
    <source>
        <dbReference type="ARBA" id="ARBA00022684"/>
    </source>
</evidence>